<dbReference type="PROSITE" id="PS50932">
    <property type="entry name" value="HTH_LACI_2"/>
    <property type="match status" value="1"/>
</dbReference>
<dbReference type="CDD" id="cd06267">
    <property type="entry name" value="PBP1_LacI_sugar_binding-like"/>
    <property type="match status" value="1"/>
</dbReference>
<dbReference type="SUPFAM" id="SSF53822">
    <property type="entry name" value="Periplasmic binding protein-like I"/>
    <property type="match status" value="1"/>
</dbReference>
<name>A0ABV2J7C7_9HYPH</name>
<proteinExistence type="predicted"/>
<evidence type="ECO:0000256" key="1">
    <source>
        <dbReference type="ARBA" id="ARBA00023015"/>
    </source>
</evidence>
<dbReference type="PANTHER" id="PTHR30146:SF109">
    <property type="entry name" value="HTH-TYPE TRANSCRIPTIONAL REGULATOR GALS"/>
    <property type="match status" value="1"/>
</dbReference>
<dbReference type="Pfam" id="PF00356">
    <property type="entry name" value="LacI"/>
    <property type="match status" value="1"/>
</dbReference>
<dbReference type="CDD" id="cd01392">
    <property type="entry name" value="HTH_LacI"/>
    <property type="match status" value="1"/>
</dbReference>
<keyword evidence="2" id="KW-0238">DNA-binding</keyword>
<dbReference type="InterPro" id="IPR028082">
    <property type="entry name" value="Peripla_BP_I"/>
</dbReference>
<organism evidence="5 6">
    <name type="scientific">Rhizobium aquaticum</name>
    <dbReference type="NCBI Taxonomy" id="1549636"/>
    <lineage>
        <taxon>Bacteria</taxon>
        <taxon>Pseudomonadati</taxon>
        <taxon>Pseudomonadota</taxon>
        <taxon>Alphaproteobacteria</taxon>
        <taxon>Hyphomicrobiales</taxon>
        <taxon>Rhizobiaceae</taxon>
        <taxon>Rhizobium/Agrobacterium group</taxon>
        <taxon>Rhizobium</taxon>
    </lineage>
</organism>
<dbReference type="RefSeq" id="WP_354558144.1">
    <property type="nucleotide sequence ID" value="NZ_JBEPMB010000008.1"/>
</dbReference>
<dbReference type="PANTHER" id="PTHR30146">
    <property type="entry name" value="LACI-RELATED TRANSCRIPTIONAL REPRESSOR"/>
    <property type="match status" value="1"/>
</dbReference>
<dbReference type="InterPro" id="IPR046335">
    <property type="entry name" value="LacI/GalR-like_sensor"/>
</dbReference>
<dbReference type="Proteomes" id="UP001549047">
    <property type="component" value="Unassembled WGS sequence"/>
</dbReference>
<evidence type="ECO:0000256" key="3">
    <source>
        <dbReference type="ARBA" id="ARBA00023163"/>
    </source>
</evidence>
<reference evidence="5 6" key="1">
    <citation type="submission" date="2024-06" db="EMBL/GenBank/DDBJ databases">
        <title>Genomic Encyclopedia of Type Strains, Phase IV (KMG-IV): sequencing the most valuable type-strain genomes for metagenomic binning, comparative biology and taxonomic classification.</title>
        <authorList>
            <person name="Goeker M."/>
        </authorList>
    </citation>
    <scope>NUCLEOTIDE SEQUENCE [LARGE SCALE GENOMIC DNA]</scope>
    <source>
        <strain evidence="5 6">DSM 29780</strain>
    </source>
</reference>
<accession>A0ABV2J7C7</accession>
<evidence type="ECO:0000256" key="2">
    <source>
        <dbReference type="ARBA" id="ARBA00023125"/>
    </source>
</evidence>
<evidence type="ECO:0000313" key="6">
    <source>
        <dbReference type="Proteomes" id="UP001549047"/>
    </source>
</evidence>
<keyword evidence="1" id="KW-0805">Transcription regulation</keyword>
<dbReference type="Pfam" id="PF13377">
    <property type="entry name" value="Peripla_BP_3"/>
    <property type="match status" value="1"/>
</dbReference>
<dbReference type="EMBL" id="JBEPMB010000008">
    <property type="protein sequence ID" value="MET3615684.1"/>
    <property type="molecule type" value="Genomic_DNA"/>
</dbReference>
<sequence>MKASIRDIATRAGTSVSTVSRALNNSGYVSPDVRVRVEEAVRDLNYTPSKDARMLRGGPSRVVGLMLPAVDVPFFGILAQAIEQALFQKGYQTLICCTSENLEHEARYVSMLLSQRVDGVIVASAFGDDAHFEAFGAADVPLVAIDRDLGRFADHVVTADHEAGGRLMVRHLTALGHRKIAAIGAPAHSQSIQVRLQSISSELGAQGLELSAMALGEEHTFPAAYAMARKIIENNQAVTAIIGMTDIAAIAAIHAVHDCGRAVPGDISVIGFDDLPEAAYVIPGLTTVAQPIREIGEQAAHVIEAAIAGRRQFDETAVKGVTRLPVQLVERQSTGAVRA</sequence>
<dbReference type="SUPFAM" id="SSF47413">
    <property type="entry name" value="lambda repressor-like DNA-binding domains"/>
    <property type="match status" value="1"/>
</dbReference>
<dbReference type="InterPro" id="IPR010982">
    <property type="entry name" value="Lambda_DNA-bd_dom_sf"/>
</dbReference>
<gene>
    <name evidence="5" type="ORF">ABID16_004031</name>
</gene>
<keyword evidence="6" id="KW-1185">Reference proteome</keyword>
<evidence type="ECO:0000259" key="4">
    <source>
        <dbReference type="PROSITE" id="PS50932"/>
    </source>
</evidence>
<keyword evidence="3" id="KW-0804">Transcription</keyword>
<protein>
    <submittedName>
        <fullName evidence="5">LacI family transcriptional regulator</fullName>
    </submittedName>
</protein>
<dbReference type="InterPro" id="IPR000843">
    <property type="entry name" value="HTH_LacI"/>
</dbReference>
<dbReference type="Gene3D" id="3.40.50.2300">
    <property type="match status" value="2"/>
</dbReference>
<feature type="domain" description="HTH lacI-type" evidence="4">
    <location>
        <begin position="3"/>
        <end position="57"/>
    </location>
</feature>
<dbReference type="Gene3D" id="1.10.260.40">
    <property type="entry name" value="lambda repressor-like DNA-binding domains"/>
    <property type="match status" value="1"/>
</dbReference>
<evidence type="ECO:0000313" key="5">
    <source>
        <dbReference type="EMBL" id="MET3615684.1"/>
    </source>
</evidence>
<dbReference type="SMART" id="SM00354">
    <property type="entry name" value="HTH_LACI"/>
    <property type="match status" value="1"/>
</dbReference>
<comment type="caution">
    <text evidence="5">The sequence shown here is derived from an EMBL/GenBank/DDBJ whole genome shotgun (WGS) entry which is preliminary data.</text>
</comment>